<keyword evidence="2" id="KW-1185">Reference proteome</keyword>
<evidence type="ECO:0000313" key="2">
    <source>
        <dbReference type="Proteomes" id="UP001369736"/>
    </source>
</evidence>
<dbReference type="Proteomes" id="UP001369736">
    <property type="component" value="Unassembled WGS sequence"/>
</dbReference>
<evidence type="ECO:0008006" key="3">
    <source>
        <dbReference type="Google" id="ProtNLM"/>
    </source>
</evidence>
<accession>A0ABU8M7P5</accession>
<dbReference type="SUPFAM" id="SSF55781">
    <property type="entry name" value="GAF domain-like"/>
    <property type="match status" value="1"/>
</dbReference>
<gene>
    <name evidence="1" type="ORF">WCD58_17970</name>
</gene>
<reference evidence="1 2" key="1">
    <citation type="submission" date="2024-03" db="EMBL/GenBank/DDBJ databases">
        <title>Actinomycetospora sp. OC33-EN07, a novel actinomycete isolated from wild orchid (Aerides multiflora).</title>
        <authorList>
            <person name="Suriyachadkun C."/>
        </authorList>
    </citation>
    <scope>NUCLEOTIDE SEQUENCE [LARGE SCALE GENOMIC DNA]</scope>
    <source>
        <strain evidence="1 2">OC33-EN07</strain>
    </source>
</reference>
<proteinExistence type="predicted"/>
<dbReference type="EMBL" id="JBBEGM010000007">
    <property type="protein sequence ID" value="MEJ2863061.1"/>
    <property type="molecule type" value="Genomic_DNA"/>
</dbReference>
<dbReference type="InterPro" id="IPR029016">
    <property type="entry name" value="GAF-like_dom_sf"/>
</dbReference>
<protein>
    <recommendedName>
        <fullName evidence="3">GAF domain-containing protein</fullName>
    </recommendedName>
</protein>
<comment type="caution">
    <text evidence="1">The sequence shown here is derived from an EMBL/GenBank/DDBJ whole genome shotgun (WGS) entry which is preliminary data.</text>
</comment>
<dbReference type="Gene3D" id="3.30.450.40">
    <property type="match status" value="1"/>
</dbReference>
<evidence type="ECO:0000313" key="1">
    <source>
        <dbReference type="EMBL" id="MEJ2863061.1"/>
    </source>
</evidence>
<sequence length="241" mass="25602">MGRGGEAAQSPLRARVRAEVDASRALRRRAEDRARAQRGYTATVDRRARAQRARAVNAWPSAHGLVAHADTLRYEDVLALVLEAATALYGGCRSVSLTSIDQLSGDQCSYSTVASTGESGAVDAAQYRLDEGPCIDAAEMDLVASVRADDLASVEGARFWPRFSEAAGMLGVRSSLSISVPWSAFRVGLQADQHAVGAINFYGSEAHAFDRSEVQAAMLGAWVGSILSGREPAEVYEGTPA</sequence>
<organism evidence="1 2">
    <name type="scientific">Actinomycetospora flava</name>
    <dbReference type="NCBI Taxonomy" id="3129232"/>
    <lineage>
        <taxon>Bacteria</taxon>
        <taxon>Bacillati</taxon>
        <taxon>Actinomycetota</taxon>
        <taxon>Actinomycetes</taxon>
        <taxon>Pseudonocardiales</taxon>
        <taxon>Pseudonocardiaceae</taxon>
        <taxon>Actinomycetospora</taxon>
    </lineage>
</organism>
<name>A0ABU8M7P5_9PSEU</name>
<dbReference type="RefSeq" id="WP_337704421.1">
    <property type="nucleotide sequence ID" value="NZ_JBBEGM010000007.1"/>
</dbReference>